<proteinExistence type="predicted"/>
<dbReference type="RefSeq" id="WP_092128151.1">
    <property type="nucleotide sequence ID" value="NZ_FMYU01000004.1"/>
</dbReference>
<feature type="domain" description="POTRA" evidence="9">
    <location>
        <begin position="21"/>
        <end position="92"/>
    </location>
</feature>
<keyword evidence="2" id="KW-1134">Transmembrane beta strand</keyword>
<dbReference type="GO" id="GO:0009279">
    <property type="term" value="C:cell outer membrane"/>
    <property type="evidence" value="ECO:0007669"/>
    <property type="project" value="UniProtKB-UniRule"/>
</dbReference>
<dbReference type="PROSITE" id="PS51779">
    <property type="entry name" value="POTRA"/>
    <property type="match status" value="4"/>
</dbReference>
<dbReference type="AlphaFoldDB" id="A0A1G6KUE1"/>
<feature type="domain" description="POTRA" evidence="9">
    <location>
        <begin position="269"/>
        <end position="347"/>
    </location>
</feature>
<evidence type="ECO:0000256" key="2">
    <source>
        <dbReference type="ARBA" id="ARBA00022452"/>
    </source>
</evidence>
<dbReference type="Pfam" id="PF07244">
    <property type="entry name" value="POTRA"/>
    <property type="match status" value="5"/>
</dbReference>
<evidence type="ECO:0000256" key="7">
    <source>
        <dbReference type="ARBA" id="ARBA00023237"/>
    </source>
</evidence>
<dbReference type="OrthoDB" id="9803054at2"/>
<keyword evidence="11" id="KW-1185">Reference proteome</keyword>
<evidence type="ECO:0000256" key="4">
    <source>
        <dbReference type="ARBA" id="ARBA00022729"/>
    </source>
</evidence>
<name>A0A1G6KUE1_9BACT</name>
<evidence type="ECO:0000256" key="1">
    <source>
        <dbReference type="ARBA" id="ARBA00004370"/>
    </source>
</evidence>
<keyword evidence="3" id="KW-0812">Transmembrane</keyword>
<dbReference type="Gene3D" id="2.40.160.50">
    <property type="entry name" value="membrane protein fhac: a member of the omp85/tpsb transporter family"/>
    <property type="match status" value="1"/>
</dbReference>
<sequence>MKIIFSSLFIFFVLINFAYAQNIVEINVEGNVRIDKPTILSVVKEKTNTPLNLEAVNEDIKNIYNLGFFETVSAKIKNVAGGVILTFDVKEKSAIRFVKFEGNKMFKDEELYKVCKVKEYQILSKKNLQESVAAIIGFYASKGIYLTNVSYKLEPVVGNRVDVVFQIREGKKTFIHKINIIGNHHIKTSEIFDVMKNHEKYGPYILTFLPWFYTGKLYPQDIDADIQAIRDLYLSKGYADVKVNGPTINIEPDTGYIDIDISIDEGSKYTLKNLKFEHIEPFTLKELENIVKLKVNKTFNGVQLRKDIENLTTAYADKGYAFCDINPIVTLDRQNHTVDVTFDINKGNKVYIHRIEITGNDKTWDNVIRREIRLDQGSLYSESKIKESRQKIYNTDFFDDVKISTEKIPGKDEVNMKVNVKEKMTGMLSLGVGYSSYYKVGVMGSVTQRNLFGSGIYGKLYANLSANSHLFDVSFVNPWVDNRPISVGLDLYNMMYYGWDYDQKTYGFKFTVAKRFYDDQLSVGASYSLSQNKINITAGTPSYYLLQEEGTTTESTITPFIKWNSLDNNIFPTIGTLFSSSLGLTGFGGNTRYIKWDNTVEYFHPIFWSMIGHLKGSVGFAKGIGGKGVPLQDRYFLGGIDNLRGFDYGTVSPTDKYGNYIGGTRYAYAQAETIFPLVEALKLYGEAFFDIGNSWLYSYDFGNLKKDVGVGIKWISPLGPIRVEVGKNLAPKNGEKSYVFQFSMGALF</sequence>
<dbReference type="InterPro" id="IPR034746">
    <property type="entry name" value="POTRA"/>
</dbReference>
<gene>
    <name evidence="10" type="ORF">SAMN05660835_00694</name>
</gene>
<keyword evidence="6" id="KW-0472">Membrane</keyword>
<dbReference type="PANTHER" id="PTHR12815:SF23">
    <property type="entry name" value="OUTER MEMBRANE PROTEIN ASSEMBLY FACTOR BAMA"/>
    <property type="match status" value="1"/>
</dbReference>
<dbReference type="GO" id="GO:0071709">
    <property type="term" value="P:membrane assembly"/>
    <property type="evidence" value="ECO:0007669"/>
    <property type="project" value="InterPro"/>
</dbReference>
<evidence type="ECO:0000256" key="8">
    <source>
        <dbReference type="NCBIfam" id="TIGR03303"/>
    </source>
</evidence>
<organism evidence="10 11">
    <name type="scientific">Desulfurella multipotens</name>
    <dbReference type="NCBI Taxonomy" id="79269"/>
    <lineage>
        <taxon>Bacteria</taxon>
        <taxon>Pseudomonadati</taxon>
        <taxon>Campylobacterota</taxon>
        <taxon>Desulfurellia</taxon>
        <taxon>Desulfurellales</taxon>
        <taxon>Desulfurellaceae</taxon>
        <taxon>Desulfurella</taxon>
    </lineage>
</organism>
<protein>
    <recommendedName>
        <fullName evidence="8">Outer membrane protein assembly factor BamA</fullName>
    </recommendedName>
</protein>
<dbReference type="InterPro" id="IPR000184">
    <property type="entry name" value="Bac_surfAg_D15"/>
</dbReference>
<dbReference type="InterPro" id="IPR010827">
    <property type="entry name" value="BamA/TamA_POTRA"/>
</dbReference>
<evidence type="ECO:0000313" key="10">
    <source>
        <dbReference type="EMBL" id="SDC34594.1"/>
    </source>
</evidence>
<dbReference type="InterPro" id="IPR039910">
    <property type="entry name" value="D15-like"/>
</dbReference>
<dbReference type="NCBIfam" id="TIGR03303">
    <property type="entry name" value="OM_YaeT"/>
    <property type="match status" value="1"/>
</dbReference>
<evidence type="ECO:0000313" key="11">
    <source>
        <dbReference type="Proteomes" id="UP000199411"/>
    </source>
</evidence>
<feature type="domain" description="POTRA" evidence="9">
    <location>
        <begin position="350"/>
        <end position="423"/>
    </location>
</feature>
<accession>A0A1G6KUE1</accession>
<keyword evidence="4" id="KW-0732">Signal</keyword>
<dbReference type="InterPro" id="IPR023707">
    <property type="entry name" value="OM_assembly_BamA"/>
</dbReference>
<comment type="subcellular location">
    <subcellularLocation>
        <location evidence="1">Membrane</location>
    </subcellularLocation>
</comment>
<keyword evidence="5" id="KW-0677">Repeat</keyword>
<feature type="domain" description="POTRA" evidence="9">
    <location>
        <begin position="93"/>
        <end position="170"/>
    </location>
</feature>
<reference evidence="11" key="1">
    <citation type="submission" date="2016-10" db="EMBL/GenBank/DDBJ databases">
        <authorList>
            <person name="Varghese N."/>
            <person name="Submissions S."/>
        </authorList>
    </citation>
    <scope>NUCLEOTIDE SEQUENCE [LARGE SCALE GENOMIC DNA]</scope>
    <source>
        <strain evidence="11">DSM 8415</strain>
    </source>
</reference>
<dbReference type="PIRSF" id="PIRSF006076">
    <property type="entry name" value="OM_assembly_OMP85"/>
    <property type="match status" value="1"/>
</dbReference>
<evidence type="ECO:0000259" key="9">
    <source>
        <dbReference type="PROSITE" id="PS51779"/>
    </source>
</evidence>
<dbReference type="Proteomes" id="UP000199411">
    <property type="component" value="Unassembled WGS sequence"/>
</dbReference>
<dbReference type="PANTHER" id="PTHR12815">
    <property type="entry name" value="SORTING AND ASSEMBLY MACHINERY SAMM50 PROTEIN FAMILY MEMBER"/>
    <property type="match status" value="1"/>
</dbReference>
<evidence type="ECO:0000256" key="6">
    <source>
        <dbReference type="ARBA" id="ARBA00023136"/>
    </source>
</evidence>
<evidence type="ECO:0000256" key="3">
    <source>
        <dbReference type="ARBA" id="ARBA00022692"/>
    </source>
</evidence>
<evidence type="ECO:0000256" key="5">
    <source>
        <dbReference type="ARBA" id="ARBA00022737"/>
    </source>
</evidence>
<dbReference type="Pfam" id="PF01103">
    <property type="entry name" value="Omp85"/>
    <property type="match status" value="1"/>
</dbReference>
<dbReference type="Gene3D" id="3.10.20.310">
    <property type="entry name" value="membrane protein fhac"/>
    <property type="match status" value="5"/>
</dbReference>
<dbReference type="EMBL" id="FMYU01000004">
    <property type="protein sequence ID" value="SDC34594.1"/>
    <property type="molecule type" value="Genomic_DNA"/>
</dbReference>
<keyword evidence="7" id="KW-0998">Cell outer membrane</keyword>